<keyword evidence="12" id="KW-1185">Reference proteome</keyword>
<organism evidence="11 12">
    <name type="scientific">Brachyspira pilosicoli P43/6/78</name>
    <dbReference type="NCBI Taxonomy" id="1042417"/>
    <lineage>
        <taxon>Bacteria</taxon>
        <taxon>Pseudomonadati</taxon>
        <taxon>Spirochaetota</taxon>
        <taxon>Spirochaetia</taxon>
        <taxon>Brachyspirales</taxon>
        <taxon>Brachyspiraceae</taxon>
        <taxon>Brachyspira</taxon>
    </lineage>
</organism>
<feature type="transmembrane region" description="Helical" evidence="10">
    <location>
        <begin position="236"/>
        <end position="261"/>
    </location>
</feature>
<gene>
    <name evidence="11" type="ORF">BPP43_06165</name>
</gene>
<feature type="transmembrane region" description="Helical" evidence="10">
    <location>
        <begin position="419"/>
        <end position="439"/>
    </location>
</feature>
<evidence type="ECO:0000256" key="7">
    <source>
        <dbReference type="ARBA" id="ARBA00022989"/>
    </source>
</evidence>
<accession>A0A3B6VST4</accession>
<dbReference type="PIRSF" id="PIRSF006603">
    <property type="entry name" value="DinF"/>
    <property type="match status" value="1"/>
</dbReference>
<evidence type="ECO:0000256" key="2">
    <source>
        <dbReference type="ARBA" id="ARBA00008417"/>
    </source>
</evidence>
<dbReference type="GO" id="GO:0046677">
    <property type="term" value="P:response to antibiotic"/>
    <property type="evidence" value="ECO:0007669"/>
    <property type="project" value="UniProtKB-KW"/>
</dbReference>
<name>A0A3B6VST4_BRAPL</name>
<evidence type="ECO:0000256" key="3">
    <source>
        <dbReference type="ARBA" id="ARBA00022106"/>
    </source>
</evidence>
<keyword evidence="4" id="KW-0813">Transport</keyword>
<dbReference type="GO" id="GO:0042910">
    <property type="term" value="F:xenobiotic transmembrane transporter activity"/>
    <property type="evidence" value="ECO:0007669"/>
    <property type="project" value="InterPro"/>
</dbReference>
<dbReference type="Proteomes" id="UP000010793">
    <property type="component" value="Chromosome"/>
</dbReference>
<evidence type="ECO:0000256" key="10">
    <source>
        <dbReference type="SAM" id="Phobius"/>
    </source>
</evidence>
<dbReference type="PANTHER" id="PTHR43823:SF3">
    <property type="entry name" value="MULTIDRUG EXPORT PROTEIN MEPA"/>
    <property type="match status" value="1"/>
</dbReference>
<sequence>MIDKKIDVFENYPVYKALITLALPTILGMLVNVFYNMVDTFFVGKTNDPNQVAAVSLTMPIYLVLMSFGSIYGIGGASYISRCLGSKNYDKAKKVSSFVFYASVVTGLVCMIVFFVFLENILKLSGASSNTYSFAKDYLLIVAIGAIFVVCQMSMGQVVRSEGASKEAMFGMMLGTVINIILDPIMILYMNMGVAGAALATIIGNACSFLYYTFYILKKSTFLSIKIKDFLISSDILSNVFSIGFPVFMNNVLISVANILINNFASRYNDNVVAGLGVSQRIFTLVLLVFIGLGQGVQPFIGYNFASKNYKRMNASIKLSCLVSFISGILFLVVAFIFSKDLIRIFIDNDEVIEYGSRFLIAAYSVAPFIGFQFIFMSTFQALGKALPSLVLSICRQGLAFVPAIYIGTKFFGIKGIIWSQPIADIVSILLSAIMYIYIYKKVKRKSIDVV</sequence>
<dbReference type="PANTHER" id="PTHR43823">
    <property type="entry name" value="SPORULATION PROTEIN YKVU"/>
    <property type="match status" value="1"/>
</dbReference>
<dbReference type="RefSeq" id="WP_014935478.1">
    <property type="nucleotide sequence ID" value="NC_019908.1"/>
</dbReference>
<feature type="transmembrane region" description="Helical" evidence="10">
    <location>
        <begin position="195"/>
        <end position="215"/>
    </location>
</feature>
<dbReference type="Pfam" id="PF01554">
    <property type="entry name" value="MatE"/>
    <property type="match status" value="2"/>
</dbReference>
<dbReference type="InterPro" id="IPR045070">
    <property type="entry name" value="MATE_MepA-like"/>
</dbReference>
<dbReference type="GO" id="GO:0005886">
    <property type="term" value="C:plasma membrane"/>
    <property type="evidence" value="ECO:0007669"/>
    <property type="project" value="UniProtKB-SubCell"/>
</dbReference>
<comment type="similarity">
    <text evidence="2">Belongs to the multi antimicrobial extrusion (MATE) (TC 2.A.66.1) family. MepA subfamily.</text>
</comment>
<keyword evidence="8 10" id="KW-0472">Membrane</keyword>
<evidence type="ECO:0000256" key="6">
    <source>
        <dbReference type="ARBA" id="ARBA00022692"/>
    </source>
</evidence>
<feature type="transmembrane region" description="Helical" evidence="10">
    <location>
        <begin position="168"/>
        <end position="189"/>
    </location>
</feature>
<feature type="transmembrane region" description="Helical" evidence="10">
    <location>
        <begin position="98"/>
        <end position="118"/>
    </location>
</feature>
<dbReference type="EMBL" id="CP002873">
    <property type="protein sequence ID" value="AGA66475.1"/>
    <property type="molecule type" value="Genomic_DNA"/>
</dbReference>
<dbReference type="AlphaFoldDB" id="A0A3B6VST4"/>
<evidence type="ECO:0000313" key="12">
    <source>
        <dbReference type="Proteomes" id="UP000010793"/>
    </source>
</evidence>
<dbReference type="InterPro" id="IPR002528">
    <property type="entry name" value="MATE_fam"/>
</dbReference>
<feature type="transmembrane region" description="Helical" evidence="10">
    <location>
        <begin position="55"/>
        <end position="77"/>
    </location>
</feature>
<feature type="transmembrane region" description="Helical" evidence="10">
    <location>
        <begin position="138"/>
        <end position="156"/>
    </location>
</feature>
<feature type="transmembrane region" description="Helical" evidence="10">
    <location>
        <begin position="387"/>
        <end position="407"/>
    </location>
</feature>
<dbReference type="InterPro" id="IPR048279">
    <property type="entry name" value="MdtK-like"/>
</dbReference>
<keyword evidence="5" id="KW-1003">Cell membrane</keyword>
<evidence type="ECO:0000256" key="8">
    <source>
        <dbReference type="ARBA" id="ARBA00023136"/>
    </source>
</evidence>
<proteinExistence type="inferred from homology"/>
<feature type="transmembrane region" description="Helical" evidence="10">
    <location>
        <begin position="317"/>
        <end position="339"/>
    </location>
</feature>
<evidence type="ECO:0000256" key="1">
    <source>
        <dbReference type="ARBA" id="ARBA00004651"/>
    </source>
</evidence>
<keyword evidence="9" id="KW-0046">Antibiotic resistance</keyword>
<evidence type="ECO:0000313" key="11">
    <source>
        <dbReference type="EMBL" id="AGA66475.1"/>
    </source>
</evidence>
<evidence type="ECO:0000256" key="9">
    <source>
        <dbReference type="ARBA" id="ARBA00023251"/>
    </source>
</evidence>
<dbReference type="KEGG" id="bpip:BPP43_06165"/>
<keyword evidence="6 10" id="KW-0812">Transmembrane</keyword>
<feature type="transmembrane region" description="Helical" evidence="10">
    <location>
        <begin position="359"/>
        <end position="380"/>
    </location>
</feature>
<dbReference type="GO" id="GO:0015297">
    <property type="term" value="F:antiporter activity"/>
    <property type="evidence" value="ECO:0007669"/>
    <property type="project" value="InterPro"/>
</dbReference>
<evidence type="ECO:0000256" key="4">
    <source>
        <dbReference type="ARBA" id="ARBA00022448"/>
    </source>
</evidence>
<dbReference type="CDD" id="cd13143">
    <property type="entry name" value="MATE_MepA_like"/>
    <property type="match status" value="1"/>
</dbReference>
<dbReference type="NCBIfam" id="TIGR00797">
    <property type="entry name" value="matE"/>
    <property type="match status" value="1"/>
</dbReference>
<feature type="transmembrane region" description="Helical" evidence="10">
    <location>
        <begin position="281"/>
        <end position="305"/>
    </location>
</feature>
<evidence type="ECO:0000256" key="5">
    <source>
        <dbReference type="ARBA" id="ARBA00022475"/>
    </source>
</evidence>
<keyword evidence="7 10" id="KW-1133">Transmembrane helix</keyword>
<dbReference type="InterPro" id="IPR051327">
    <property type="entry name" value="MATE_MepA_subfamily"/>
</dbReference>
<reference evidence="11 12" key="1">
    <citation type="journal article" date="2013" name="Genome Announc.">
        <title>Complete Genome Sequence of the Porcine Strain Brachyspira pilosicoli P43/6/78(T.).</title>
        <authorList>
            <person name="Lin C."/>
            <person name="den Bakker H.C."/>
            <person name="Suzuki H."/>
            <person name="Lefebure T."/>
            <person name="Ponnala L."/>
            <person name="Sun Q."/>
            <person name="Stanhope M.J."/>
            <person name="Wiedmann M."/>
            <person name="Duhamel G.E."/>
        </authorList>
    </citation>
    <scope>NUCLEOTIDE SEQUENCE [LARGE SCALE GENOMIC DNA]</scope>
    <source>
        <strain evidence="11 12">P43/6/78</strain>
    </source>
</reference>
<comment type="subcellular location">
    <subcellularLocation>
        <location evidence="1">Cell membrane</location>
        <topology evidence="1">Multi-pass membrane protein</topology>
    </subcellularLocation>
</comment>
<feature type="transmembrane region" description="Helical" evidence="10">
    <location>
        <begin position="12"/>
        <end position="35"/>
    </location>
</feature>
<protein>
    <recommendedName>
        <fullName evidence="3">Multidrug export protein MepA</fullName>
    </recommendedName>
</protein>